<dbReference type="Pfam" id="PF12822">
    <property type="entry name" value="ECF_trnsprt"/>
    <property type="match status" value="1"/>
</dbReference>
<protein>
    <submittedName>
        <fullName evidence="2">ECF transporter S component</fullName>
    </submittedName>
</protein>
<feature type="transmembrane region" description="Helical" evidence="1">
    <location>
        <begin position="106"/>
        <end position="127"/>
    </location>
</feature>
<dbReference type="RefSeq" id="WP_186878464.1">
    <property type="nucleotide sequence ID" value="NZ_JACOPN010000004.1"/>
</dbReference>
<dbReference type="Proteomes" id="UP000602260">
    <property type="component" value="Unassembled WGS sequence"/>
</dbReference>
<keyword evidence="1" id="KW-0472">Membrane</keyword>
<keyword evidence="1" id="KW-1133">Transmembrane helix</keyword>
<dbReference type="GO" id="GO:0022857">
    <property type="term" value="F:transmembrane transporter activity"/>
    <property type="evidence" value="ECO:0007669"/>
    <property type="project" value="InterPro"/>
</dbReference>
<name>A0A8J6IY22_9FIRM</name>
<evidence type="ECO:0000256" key="1">
    <source>
        <dbReference type="SAM" id="Phobius"/>
    </source>
</evidence>
<gene>
    <name evidence="2" type="ORF">H8S55_07560</name>
</gene>
<keyword evidence="3" id="KW-1185">Reference proteome</keyword>
<evidence type="ECO:0000313" key="3">
    <source>
        <dbReference type="Proteomes" id="UP000602260"/>
    </source>
</evidence>
<dbReference type="EMBL" id="JACOPN010000004">
    <property type="protein sequence ID" value="MBC5717175.1"/>
    <property type="molecule type" value="Genomic_DNA"/>
</dbReference>
<keyword evidence="1" id="KW-0812">Transmembrane</keyword>
<feature type="transmembrane region" description="Helical" evidence="1">
    <location>
        <begin position="139"/>
        <end position="170"/>
    </location>
</feature>
<accession>A0A8J6IY22</accession>
<feature type="transmembrane region" description="Helical" evidence="1">
    <location>
        <begin position="12"/>
        <end position="31"/>
    </location>
</feature>
<proteinExistence type="predicted"/>
<feature type="transmembrane region" description="Helical" evidence="1">
    <location>
        <begin position="43"/>
        <end position="66"/>
    </location>
</feature>
<feature type="transmembrane region" description="Helical" evidence="1">
    <location>
        <begin position="78"/>
        <end position="99"/>
    </location>
</feature>
<dbReference type="InterPro" id="IPR024529">
    <property type="entry name" value="ECF_trnsprt_substrate-spec"/>
</dbReference>
<dbReference type="Gene3D" id="1.10.1760.20">
    <property type="match status" value="1"/>
</dbReference>
<reference evidence="2" key="1">
    <citation type="submission" date="2020-08" db="EMBL/GenBank/DDBJ databases">
        <title>Genome public.</title>
        <authorList>
            <person name="Liu C."/>
            <person name="Sun Q."/>
        </authorList>
    </citation>
    <scope>NUCLEOTIDE SEQUENCE</scope>
    <source>
        <strain evidence="2">BX5</strain>
    </source>
</reference>
<comment type="caution">
    <text evidence="2">The sequence shown here is derived from an EMBL/GenBank/DDBJ whole genome shotgun (WGS) entry which is preliminary data.</text>
</comment>
<organism evidence="2 3">
    <name type="scientific">Flintibacter faecis</name>
    <dbReference type="NCBI Taxonomy" id="2763047"/>
    <lineage>
        <taxon>Bacteria</taxon>
        <taxon>Bacillati</taxon>
        <taxon>Bacillota</taxon>
        <taxon>Clostridia</taxon>
        <taxon>Eubacteriales</taxon>
        <taxon>Flintibacter</taxon>
    </lineage>
</organism>
<sequence length="180" mass="18817">MTNTNRSVKNMVVAALMLALAYVLPNFTGNIPQIGSMLLPMHLPTLLCGFLCGGVWGAVVGFVAPLLRSTLLGMPPMFPTAISMAFEMAVYGLVSGALYRRLPKNLGGIYASLIGAMAAGRVVWGVVRALLTLTGNTQFSFAAFIAGAFTSAIPGILLQLVAIPVVVVALQKARLIPQAA</sequence>
<dbReference type="AlphaFoldDB" id="A0A8J6IY22"/>
<evidence type="ECO:0000313" key="2">
    <source>
        <dbReference type="EMBL" id="MBC5717175.1"/>
    </source>
</evidence>